<keyword evidence="2" id="KW-1185">Reference proteome</keyword>
<gene>
    <name evidence="1" type="ORF">E2C01_069680</name>
</gene>
<name>A0A5B7HZ72_PORTR</name>
<dbReference type="AlphaFoldDB" id="A0A5B7HZ72"/>
<protein>
    <submittedName>
        <fullName evidence="1">Uncharacterized protein</fullName>
    </submittedName>
</protein>
<comment type="caution">
    <text evidence="1">The sequence shown here is derived from an EMBL/GenBank/DDBJ whole genome shotgun (WGS) entry which is preliminary data.</text>
</comment>
<dbReference type="Proteomes" id="UP000324222">
    <property type="component" value="Unassembled WGS sequence"/>
</dbReference>
<reference evidence="1 2" key="1">
    <citation type="submission" date="2019-05" db="EMBL/GenBank/DDBJ databases">
        <title>Another draft genome of Portunus trituberculatus and its Hox gene families provides insights of decapod evolution.</title>
        <authorList>
            <person name="Jeong J.-H."/>
            <person name="Song I."/>
            <person name="Kim S."/>
            <person name="Choi T."/>
            <person name="Kim D."/>
            <person name="Ryu S."/>
            <person name="Kim W."/>
        </authorList>
    </citation>
    <scope>NUCLEOTIDE SEQUENCE [LARGE SCALE GENOMIC DNA]</scope>
    <source>
        <tissue evidence="1">Muscle</tissue>
    </source>
</reference>
<sequence>MRVLCSEGSPSAPVRILSPVLTLGNGFLAD</sequence>
<proteinExistence type="predicted"/>
<evidence type="ECO:0000313" key="1">
    <source>
        <dbReference type="EMBL" id="MPC75293.1"/>
    </source>
</evidence>
<dbReference type="EMBL" id="VSRR010040784">
    <property type="protein sequence ID" value="MPC75293.1"/>
    <property type="molecule type" value="Genomic_DNA"/>
</dbReference>
<organism evidence="1 2">
    <name type="scientific">Portunus trituberculatus</name>
    <name type="common">Swimming crab</name>
    <name type="synonym">Neptunus trituberculatus</name>
    <dbReference type="NCBI Taxonomy" id="210409"/>
    <lineage>
        <taxon>Eukaryota</taxon>
        <taxon>Metazoa</taxon>
        <taxon>Ecdysozoa</taxon>
        <taxon>Arthropoda</taxon>
        <taxon>Crustacea</taxon>
        <taxon>Multicrustacea</taxon>
        <taxon>Malacostraca</taxon>
        <taxon>Eumalacostraca</taxon>
        <taxon>Eucarida</taxon>
        <taxon>Decapoda</taxon>
        <taxon>Pleocyemata</taxon>
        <taxon>Brachyura</taxon>
        <taxon>Eubrachyura</taxon>
        <taxon>Portunoidea</taxon>
        <taxon>Portunidae</taxon>
        <taxon>Portuninae</taxon>
        <taxon>Portunus</taxon>
    </lineage>
</organism>
<evidence type="ECO:0000313" key="2">
    <source>
        <dbReference type="Proteomes" id="UP000324222"/>
    </source>
</evidence>
<accession>A0A5B7HZ72</accession>